<dbReference type="CDD" id="cd07361">
    <property type="entry name" value="MEMO_like"/>
    <property type="match status" value="1"/>
</dbReference>
<accession>A0ABR2KTR5</accession>
<evidence type="ECO:0000313" key="2">
    <source>
        <dbReference type="EMBL" id="KAK8894499.1"/>
    </source>
</evidence>
<organism evidence="2 3">
    <name type="scientific">Tritrichomonas musculus</name>
    <dbReference type="NCBI Taxonomy" id="1915356"/>
    <lineage>
        <taxon>Eukaryota</taxon>
        <taxon>Metamonada</taxon>
        <taxon>Parabasalia</taxon>
        <taxon>Tritrichomonadida</taxon>
        <taxon>Tritrichomonadidae</taxon>
        <taxon>Tritrichomonas</taxon>
    </lineage>
</organism>
<sequence>MLGASHQGSWYPSGKELDQMLQGTLAEVHFKPEPGNLRAIIVPHAGYRFCLKTSLHAFAQVDPNNYDRVVVLGPSHRIRIKCCTIADAKSAETPYGPIPFDTTMADELTTKHPDYFEKLDIQTAEIEHSLEMEFPLLKFIFKQKPFSIVPIMVGRINPETCASIAELLRPYYNNNRTLFVISSDFCHWGQRFHFTYLPDGPGKIYERIEKLDRQATDCIATGDPSKFSEYIYETHNTICGRFPILIMMNLVKGMKASFPHYSHSSNITSMDDSCVSYMAAVIRTD</sequence>
<dbReference type="InterPro" id="IPR002737">
    <property type="entry name" value="MEMO1_fam"/>
</dbReference>
<keyword evidence="3" id="KW-1185">Reference proteome</keyword>
<name>A0ABR2KTR5_9EUKA</name>
<dbReference type="PANTHER" id="PTHR11060">
    <property type="entry name" value="PROTEIN MEMO1"/>
    <property type="match status" value="1"/>
</dbReference>
<dbReference type="PANTHER" id="PTHR11060:SF0">
    <property type="entry name" value="PROTEIN MEMO1"/>
    <property type="match status" value="1"/>
</dbReference>
<dbReference type="NCBIfam" id="TIGR04336">
    <property type="entry name" value="AmmeMemoSam_B"/>
    <property type="match status" value="1"/>
</dbReference>
<proteinExistence type="inferred from homology"/>
<dbReference type="Gene3D" id="3.40.830.10">
    <property type="entry name" value="LigB-like"/>
    <property type="match status" value="1"/>
</dbReference>
<dbReference type="Pfam" id="PF01875">
    <property type="entry name" value="Memo"/>
    <property type="match status" value="1"/>
</dbReference>
<evidence type="ECO:0000313" key="3">
    <source>
        <dbReference type="Proteomes" id="UP001470230"/>
    </source>
</evidence>
<evidence type="ECO:0000256" key="1">
    <source>
        <dbReference type="ARBA" id="ARBA00006315"/>
    </source>
</evidence>
<dbReference type="Proteomes" id="UP001470230">
    <property type="component" value="Unassembled WGS sequence"/>
</dbReference>
<comment type="similarity">
    <text evidence="1">Belongs to the MEMO1 family.</text>
</comment>
<reference evidence="2 3" key="1">
    <citation type="submission" date="2024-04" db="EMBL/GenBank/DDBJ databases">
        <title>Tritrichomonas musculus Genome.</title>
        <authorList>
            <person name="Alves-Ferreira E."/>
            <person name="Grigg M."/>
            <person name="Lorenzi H."/>
            <person name="Galac M."/>
        </authorList>
    </citation>
    <scope>NUCLEOTIDE SEQUENCE [LARGE SCALE GENOMIC DNA]</scope>
    <source>
        <strain evidence="2 3">EAF2021</strain>
    </source>
</reference>
<gene>
    <name evidence="2" type="ORF">M9Y10_022933</name>
</gene>
<evidence type="ECO:0008006" key="4">
    <source>
        <dbReference type="Google" id="ProtNLM"/>
    </source>
</evidence>
<comment type="caution">
    <text evidence="2">The sequence shown here is derived from an EMBL/GenBank/DDBJ whole genome shotgun (WGS) entry which is preliminary data.</text>
</comment>
<dbReference type="HAMAP" id="MF_00055">
    <property type="entry name" value="MEMO1"/>
    <property type="match status" value="1"/>
</dbReference>
<dbReference type="EMBL" id="JAPFFF010000003">
    <property type="protein sequence ID" value="KAK8894499.1"/>
    <property type="molecule type" value="Genomic_DNA"/>
</dbReference>
<protein>
    <recommendedName>
        <fullName evidence="4">Protein MEMO1</fullName>
    </recommendedName>
</protein>